<evidence type="ECO:0000313" key="7">
    <source>
        <dbReference type="EMBL" id="ORB35581.1"/>
    </source>
</evidence>
<gene>
    <name evidence="7" type="ORF">BST39_22065</name>
</gene>
<comment type="similarity">
    <text evidence="1">Belongs to the CsoR family.</text>
</comment>
<dbReference type="PANTHER" id="PTHR33677">
    <property type="entry name" value="TRANSCRIPTIONAL REPRESSOR FRMR-RELATED"/>
    <property type="match status" value="1"/>
</dbReference>
<keyword evidence="8" id="KW-1185">Reference proteome</keyword>
<dbReference type="GO" id="GO:0045892">
    <property type="term" value="P:negative regulation of DNA-templated transcription"/>
    <property type="evidence" value="ECO:0007669"/>
    <property type="project" value="UniProtKB-ARBA"/>
</dbReference>
<reference evidence="7 8" key="1">
    <citation type="submission" date="2017-02" db="EMBL/GenBank/DDBJ databases">
        <title>The new phylogeny of genus Mycobacterium.</title>
        <authorList>
            <person name="Tortoli E."/>
            <person name="Trovato A."/>
            <person name="Cirillo D.M."/>
        </authorList>
    </citation>
    <scope>NUCLEOTIDE SEQUENCE [LARGE SCALE GENOMIC DNA]</scope>
    <source>
        <strain evidence="7 8">DSM 45000</strain>
    </source>
</reference>
<dbReference type="RefSeq" id="WP_083174074.1">
    <property type="nucleotide sequence ID" value="NZ_AP022619.1"/>
</dbReference>
<protein>
    <recommendedName>
        <fullName evidence="9">Transcriptional regulator</fullName>
    </recommendedName>
</protein>
<evidence type="ECO:0000256" key="3">
    <source>
        <dbReference type="ARBA" id="ARBA00023008"/>
    </source>
</evidence>
<keyword evidence="4" id="KW-0805">Transcription regulation</keyword>
<dbReference type="Pfam" id="PF02583">
    <property type="entry name" value="Trns_repr_metal"/>
    <property type="match status" value="1"/>
</dbReference>
<dbReference type="AlphaFoldDB" id="A0A1X0I594"/>
<dbReference type="EMBL" id="MVIE01000036">
    <property type="protein sequence ID" value="ORB35581.1"/>
    <property type="molecule type" value="Genomic_DNA"/>
</dbReference>
<evidence type="ECO:0000256" key="4">
    <source>
        <dbReference type="ARBA" id="ARBA00023015"/>
    </source>
</evidence>
<dbReference type="GO" id="GO:0046872">
    <property type="term" value="F:metal ion binding"/>
    <property type="evidence" value="ECO:0007669"/>
    <property type="project" value="InterPro"/>
</dbReference>
<dbReference type="GO" id="GO:0003677">
    <property type="term" value="F:DNA binding"/>
    <property type="evidence" value="ECO:0007669"/>
    <property type="project" value="UniProtKB-KW"/>
</dbReference>
<evidence type="ECO:0000256" key="1">
    <source>
        <dbReference type="ARBA" id="ARBA00005428"/>
    </source>
</evidence>
<keyword evidence="6" id="KW-0804">Transcription</keyword>
<evidence type="ECO:0000313" key="8">
    <source>
        <dbReference type="Proteomes" id="UP000192513"/>
    </source>
</evidence>
<comment type="caution">
    <text evidence="7">The sequence shown here is derived from an EMBL/GenBank/DDBJ whole genome shotgun (WGS) entry which is preliminary data.</text>
</comment>
<evidence type="ECO:0000256" key="6">
    <source>
        <dbReference type="ARBA" id="ARBA00023163"/>
    </source>
</evidence>
<dbReference type="Proteomes" id="UP000192513">
    <property type="component" value="Unassembled WGS sequence"/>
</dbReference>
<name>A0A1X0I594_9MYCO</name>
<organism evidence="7 8">
    <name type="scientific">Mycobacterium paraseoulense</name>
    <dbReference type="NCBI Taxonomy" id="590652"/>
    <lineage>
        <taxon>Bacteria</taxon>
        <taxon>Bacillati</taxon>
        <taxon>Actinomycetota</taxon>
        <taxon>Actinomycetes</taxon>
        <taxon>Mycobacteriales</taxon>
        <taxon>Mycobacteriaceae</taxon>
        <taxon>Mycobacterium</taxon>
    </lineage>
</organism>
<dbReference type="STRING" id="590652.BST39_22065"/>
<keyword evidence="2" id="KW-0678">Repressor</keyword>
<dbReference type="PANTHER" id="PTHR33677:SF5">
    <property type="entry name" value="TRANSCRIPTIONAL REPRESSOR FRMR"/>
    <property type="match status" value="1"/>
</dbReference>
<evidence type="ECO:0000256" key="2">
    <source>
        <dbReference type="ARBA" id="ARBA00022491"/>
    </source>
</evidence>
<proteinExistence type="inferred from homology"/>
<dbReference type="CDD" id="cd10148">
    <property type="entry name" value="CsoR-like_DUF156"/>
    <property type="match status" value="1"/>
</dbReference>
<dbReference type="OrthoDB" id="9809524at2"/>
<evidence type="ECO:0000256" key="5">
    <source>
        <dbReference type="ARBA" id="ARBA00023125"/>
    </source>
</evidence>
<sequence>MALEVQGNSPLAAGAAAHDPADMEAVLARLRRAHGQLGGVISMIEQGRTCRDVVTQLAAVSRALDRAGFKIIASGLRDCITRPEGSPTDGRGVTMDELEKLFLSLA</sequence>
<evidence type="ECO:0008006" key="9">
    <source>
        <dbReference type="Google" id="ProtNLM"/>
    </source>
</evidence>
<keyword evidence="5" id="KW-0238">DNA-binding</keyword>
<dbReference type="Gene3D" id="1.20.58.1000">
    <property type="entry name" value="Metal-sensitive repressor, helix protomer"/>
    <property type="match status" value="1"/>
</dbReference>
<keyword evidence="3" id="KW-0186">Copper</keyword>
<dbReference type="InterPro" id="IPR003735">
    <property type="entry name" value="Metal_Tscrpt_repr"/>
</dbReference>
<dbReference type="InterPro" id="IPR038390">
    <property type="entry name" value="Metal_Tscrpt_repr_sf"/>
</dbReference>
<accession>A0A1X0I594</accession>